<name>A0A149QZT8_9PROT</name>
<gene>
    <name evidence="1" type="ORF">AD928_00575</name>
</gene>
<comment type="caution">
    <text evidence="1">The sequence shown here is derived from an EMBL/GenBank/DDBJ whole genome shotgun (WGS) entry which is preliminary data.</text>
</comment>
<sequence length="111" mass="12342">MQDHSNNAIIIGQGLWSKEKNDTDILASQKSLILGTSSIKKGVISPPALEINDKNITIFYDIIQIASMPEKKILSIPQPKEGMIVNDSNQHVPVIYEMGAWRPMELGHPLH</sequence>
<evidence type="ECO:0000313" key="1">
    <source>
        <dbReference type="EMBL" id="KXV02843.1"/>
    </source>
</evidence>
<reference evidence="1 2" key="1">
    <citation type="submission" date="2015-06" db="EMBL/GenBank/DDBJ databases">
        <title>Improved classification and identification of acetic acid bacteria using matrix-assisted laser desorption/ionization time-of-flight mass spectrometry; Gluconobacter nephelii and Gluconobacter uchimurae are later heterotypic synonyms of Gluconobacter japonicus and Gluconobacter oxydans, respectively.</title>
        <authorList>
            <person name="Li L."/>
            <person name="Cleenwerck I."/>
            <person name="De Vuyst L."/>
            <person name="Vandamme P."/>
        </authorList>
    </citation>
    <scope>NUCLEOTIDE SEQUENCE [LARGE SCALE GENOMIC DNA]</scope>
    <source>
        <strain evidence="1 2">LMG 1625</strain>
    </source>
</reference>
<proteinExistence type="predicted"/>
<protein>
    <submittedName>
        <fullName evidence="1">Uncharacterized protein</fullName>
    </submittedName>
</protein>
<organism evidence="1 2">
    <name type="scientific">Acetobacter cerevisiae</name>
    <dbReference type="NCBI Taxonomy" id="178900"/>
    <lineage>
        <taxon>Bacteria</taxon>
        <taxon>Pseudomonadati</taxon>
        <taxon>Pseudomonadota</taxon>
        <taxon>Alphaproteobacteria</taxon>
        <taxon>Acetobacterales</taxon>
        <taxon>Acetobacteraceae</taxon>
        <taxon>Acetobacter</taxon>
    </lineage>
</organism>
<dbReference type="AlphaFoldDB" id="A0A149QZT8"/>
<evidence type="ECO:0000313" key="2">
    <source>
        <dbReference type="Proteomes" id="UP000075473"/>
    </source>
</evidence>
<accession>A0A149QZT8</accession>
<dbReference type="Proteomes" id="UP000075473">
    <property type="component" value="Unassembled WGS sequence"/>
</dbReference>
<dbReference type="EMBL" id="LHZA01000061">
    <property type="protein sequence ID" value="KXV02843.1"/>
    <property type="molecule type" value="Genomic_DNA"/>
</dbReference>
<dbReference type="PATRIC" id="fig|178900.5.peg.94"/>